<keyword evidence="6" id="KW-1185">Reference proteome</keyword>
<evidence type="ECO:0000256" key="3">
    <source>
        <dbReference type="SAM" id="MobiDB-lite"/>
    </source>
</evidence>
<feature type="transmembrane region" description="Helical" evidence="4">
    <location>
        <begin position="189"/>
        <end position="208"/>
    </location>
</feature>
<feature type="region of interest" description="Disordered" evidence="3">
    <location>
        <begin position="24"/>
        <end position="43"/>
    </location>
</feature>
<dbReference type="STRING" id="4529.A0A0E0RA94"/>
<keyword evidence="1" id="KW-0547">Nucleotide-binding</keyword>
<name>A0A0E0RA94_ORYRU</name>
<dbReference type="InterPro" id="IPR006689">
    <property type="entry name" value="Small_GTPase_ARF/SAR"/>
</dbReference>
<dbReference type="Gene3D" id="3.40.50.300">
    <property type="entry name" value="P-loop containing nucleotide triphosphate hydrolases"/>
    <property type="match status" value="1"/>
</dbReference>
<evidence type="ECO:0000256" key="2">
    <source>
        <dbReference type="ARBA" id="ARBA00023134"/>
    </source>
</evidence>
<evidence type="ECO:0000256" key="1">
    <source>
        <dbReference type="ARBA" id="ARBA00022741"/>
    </source>
</evidence>
<accession>A0A0E0RA94</accession>
<protein>
    <submittedName>
        <fullName evidence="5">Uncharacterized protein</fullName>
    </submittedName>
</protein>
<proteinExistence type="predicted"/>
<dbReference type="HOGENOM" id="CLU_1296195_0_0_1"/>
<evidence type="ECO:0000256" key="4">
    <source>
        <dbReference type="SAM" id="Phobius"/>
    </source>
</evidence>
<keyword evidence="4" id="KW-0472">Membrane</keyword>
<keyword evidence="2" id="KW-0342">GTP-binding</keyword>
<dbReference type="GO" id="GO:0005525">
    <property type="term" value="F:GTP binding"/>
    <property type="evidence" value="ECO:0007669"/>
    <property type="project" value="UniProtKB-KW"/>
</dbReference>
<reference evidence="6" key="1">
    <citation type="submission" date="2013-06" db="EMBL/GenBank/DDBJ databases">
        <authorList>
            <person name="Zhao Q."/>
        </authorList>
    </citation>
    <scope>NUCLEOTIDE SEQUENCE</scope>
    <source>
        <strain evidence="6">cv. W1943</strain>
    </source>
</reference>
<organism evidence="5 6">
    <name type="scientific">Oryza rufipogon</name>
    <name type="common">Brownbeard rice</name>
    <name type="synonym">Asian wild rice</name>
    <dbReference type="NCBI Taxonomy" id="4529"/>
    <lineage>
        <taxon>Eukaryota</taxon>
        <taxon>Viridiplantae</taxon>
        <taxon>Streptophyta</taxon>
        <taxon>Embryophyta</taxon>
        <taxon>Tracheophyta</taxon>
        <taxon>Spermatophyta</taxon>
        <taxon>Magnoliopsida</taxon>
        <taxon>Liliopsida</taxon>
        <taxon>Poales</taxon>
        <taxon>Poaceae</taxon>
        <taxon>BOP clade</taxon>
        <taxon>Oryzoideae</taxon>
        <taxon>Oryzeae</taxon>
        <taxon>Oryzinae</taxon>
        <taxon>Oryza</taxon>
    </lineage>
</organism>
<dbReference type="Proteomes" id="UP000008022">
    <property type="component" value="Unassembled WGS sequence"/>
</dbReference>
<keyword evidence="4" id="KW-0812">Transmembrane</keyword>
<reference evidence="5" key="2">
    <citation type="submission" date="2015-06" db="UniProtKB">
        <authorList>
            <consortium name="EnsemblPlants"/>
        </authorList>
    </citation>
    <scope>IDENTIFICATION</scope>
</reference>
<evidence type="ECO:0000313" key="6">
    <source>
        <dbReference type="Proteomes" id="UP000008022"/>
    </source>
</evidence>
<feature type="compositionally biased region" description="Low complexity" evidence="3">
    <location>
        <begin position="27"/>
        <end position="38"/>
    </location>
</feature>
<dbReference type="AlphaFoldDB" id="A0A0E0RA94"/>
<evidence type="ECO:0000313" key="5">
    <source>
        <dbReference type="EnsemblPlants" id="ORUFI11G19530.1"/>
    </source>
</evidence>
<keyword evidence="4" id="KW-1133">Transmembrane helix</keyword>
<sequence>MGLDNAGKTTTLYKLHLGEAVTTAPPSAAMSRRSSSRTSDSRASRTVAAFGEYKIYYHPGHGGLPPPPHAAGRCELFWLVLNDPDVSMVFGEVGFRREDIKLAILRPVHAAPQPPPHAQLPPFLFLCSFAAADNTGIPYPAENLTATRKENCRRIANILSRTHNPCLLSVVTGDAREIEGRKKRRGSQMGLTFFNAFLLLSLTCRTLFCFQLL</sequence>
<dbReference type="GO" id="GO:0003924">
    <property type="term" value="F:GTPase activity"/>
    <property type="evidence" value="ECO:0007669"/>
    <property type="project" value="InterPro"/>
</dbReference>
<dbReference type="eggNOG" id="KOG1051">
    <property type="taxonomic scope" value="Eukaryota"/>
</dbReference>
<dbReference type="Gramene" id="ORUFI11G19530.1">
    <property type="protein sequence ID" value="ORUFI11G19530.1"/>
    <property type="gene ID" value="ORUFI11G19530"/>
</dbReference>
<dbReference type="EnsemblPlants" id="ORUFI11G19530.1">
    <property type="protein sequence ID" value="ORUFI11G19530.1"/>
    <property type="gene ID" value="ORUFI11G19530"/>
</dbReference>
<dbReference type="Pfam" id="PF00025">
    <property type="entry name" value="Arf"/>
    <property type="match status" value="1"/>
</dbReference>
<dbReference type="InterPro" id="IPR027417">
    <property type="entry name" value="P-loop_NTPase"/>
</dbReference>